<sequence>MALKKALGAPPPSLSEDEDVIELSSHPCRFPQHEMRTPRARPRSPSEPRTPSKGPAGKPFTLGSPLVTPKLDRRKTKYRAAAPAAATPAAATAAATAATDAPTAAPVNPSKYRSPERFAAPGFTEKELKDTADAVVKGNPRLKWCPAEADETEQLLRRFDMEAMYGPCVGLTREERWKRAAEMGLDPPAEVMQALQRHPKSTLSVFDQRMSPDKPSAAL</sequence>
<dbReference type="OMA" id="HEMRTPR"/>
<reference evidence="2" key="1">
    <citation type="submission" date="2013-10" db="EMBL/GenBank/DDBJ databases">
        <title>Genomic analysis of the causative agents of coccidiosis in chickens.</title>
        <authorList>
            <person name="Reid A.J."/>
            <person name="Blake D."/>
            <person name="Billington K."/>
            <person name="Browne H."/>
            <person name="Dunn M."/>
            <person name="Hung S."/>
            <person name="Kawahara F."/>
            <person name="Miranda-Saavedra D."/>
            <person name="Mourier T."/>
            <person name="Nagra H."/>
            <person name="Otto T.D."/>
            <person name="Rawlings N."/>
            <person name="Sanchez A."/>
            <person name="Sanders M."/>
            <person name="Subramaniam C."/>
            <person name="Tay Y."/>
            <person name="Dear P."/>
            <person name="Doerig C."/>
            <person name="Gruber A."/>
            <person name="Parkinson J."/>
            <person name="Shirley M."/>
            <person name="Wan K.L."/>
            <person name="Berriman M."/>
            <person name="Tomley F."/>
            <person name="Pain A."/>
        </authorList>
    </citation>
    <scope>NUCLEOTIDE SEQUENCE [LARGE SCALE GENOMIC DNA]</scope>
    <source>
        <strain evidence="2">Houghton</strain>
    </source>
</reference>
<dbReference type="PANTHER" id="PTHR14303">
    <property type="entry name" value="DNA POLYMERASE DELTA SUBUNIT 4"/>
    <property type="match status" value="1"/>
</dbReference>
<gene>
    <name evidence="2" type="ORF">EAH_00061920</name>
</gene>
<accession>U6GN34</accession>
<dbReference type="GO" id="GO:0043625">
    <property type="term" value="C:delta DNA polymerase complex"/>
    <property type="evidence" value="ECO:0007669"/>
    <property type="project" value="TreeGrafter"/>
</dbReference>
<dbReference type="AlphaFoldDB" id="U6GN34"/>
<feature type="region of interest" description="Disordered" evidence="1">
    <location>
        <begin position="199"/>
        <end position="219"/>
    </location>
</feature>
<dbReference type="Proteomes" id="UP000018050">
    <property type="component" value="Unassembled WGS sequence"/>
</dbReference>
<protein>
    <submittedName>
        <fullName evidence="2">DNA polymerase delta subunit 4, putative</fullName>
    </submittedName>
</protein>
<reference evidence="2" key="2">
    <citation type="submission" date="2013-10" db="EMBL/GenBank/DDBJ databases">
        <authorList>
            <person name="Aslett M."/>
        </authorList>
    </citation>
    <scope>NUCLEOTIDE SEQUENCE [LARGE SCALE GENOMIC DNA]</scope>
    <source>
        <strain evidence="2">Houghton</strain>
    </source>
</reference>
<dbReference type="GeneID" id="25274262"/>
<feature type="region of interest" description="Disordered" evidence="1">
    <location>
        <begin position="1"/>
        <end position="87"/>
    </location>
</feature>
<organism evidence="2 3">
    <name type="scientific">Eimeria acervulina</name>
    <name type="common">Coccidian parasite</name>
    <dbReference type="NCBI Taxonomy" id="5801"/>
    <lineage>
        <taxon>Eukaryota</taxon>
        <taxon>Sar</taxon>
        <taxon>Alveolata</taxon>
        <taxon>Apicomplexa</taxon>
        <taxon>Conoidasida</taxon>
        <taxon>Coccidia</taxon>
        <taxon>Eucoccidiorida</taxon>
        <taxon>Eimeriorina</taxon>
        <taxon>Eimeriidae</taxon>
        <taxon>Eimeria</taxon>
    </lineage>
</organism>
<dbReference type="GO" id="GO:0000731">
    <property type="term" value="P:DNA synthesis involved in DNA repair"/>
    <property type="evidence" value="ECO:0007669"/>
    <property type="project" value="InterPro"/>
</dbReference>
<dbReference type="EMBL" id="HG671708">
    <property type="protein sequence ID" value="CDI81580.1"/>
    <property type="molecule type" value="Genomic_DNA"/>
</dbReference>
<dbReference type="GO" id="GO:0003887">
    <property type="term" value="F:DNA-directed DNA polymerase activity"/>
    <property type="evidence" value="ECO:0007669"/>
    <property type="project" value="TreeGrafter"/>
</dbReference>
<dbReference type="InterPro" id="IPR007218">
    <property type="entry name" value="DNA_pol_delta_4"/>
</dbReference>
<dbReference type="VEuPathDB" id="ToxoDB:EAH_00061920"/>
<dbReference type="PANTHER" id="PTHR14303:SF0">
    <property type="entry name" value="DNA POLYMERASE DELTA SUBUNIT 4"/>
    <property type="match status" value="1"/>
</dbReference>
<dbReference type="GO" id="GO:0006261">
    <property type="term" value="P:DNA-templated DNA replication"/>
    <property type="evidence" value="ECO:0007669"/>
    <property type="project" value="TreeGrafter"/>
</dbReference>
<evidence type="ECO:0000256" key="1">
    <source>
        <dbReference type="SAM" id="MobiDB-lite"/>
    </source>
</evidence>
<keyword evidence="3" id="KW-1185">Reference proteome</keyword>
<dbReference type="RefSeq" id="XP_013248740.1">
    <property type="nucleotide sequence ID" value="XM_013393286.1"/>
</dbReference>
<proteinExistence type="predicted"/>
<dbReference type="Pfam" id="PF04081">
    <property type="entry name" value="DNA_pol_delta_4"/>
    <property type="match status" value="1"/>
</dbReference>
<evidence type="ECO:0000313" key="3">
    <source>
        <dbReference type="Proteomes" id="UP000018050"/>
    </source>
</evidence>
<evidence type="ECO:0000313" key="2">
    <source>
        <dbReference type="EMBL" id="CDI81580.1"/>
    </source>
</evidence>
<name>U6GN34_EIMAC</name>
<dbReference type="OrthoDB" id="337486at2759"/>